<sequence length="467" mass="51963">MTSQITLNDQKKLKKFQKIDAPILKFKEKLAYGFGDLGNGLMFDMGMIYLLKFYTDILGISAFYGGLVFLVAKVFDAFVDTGVGTIVDSRRNIGPKGKFRPFILYGTVPLALLTVLSFISPDLSYTGKVVWAFATYMLFNMAYSVVNIPYGSLSASMSLNSEDRTQLSVFRNMGSQGALFFAGIVVIPMVDRFSNHTVGYPIVVAVLSVIGVALHLICYKGVKERYVVQREEVKGTNKRAFLGLLKNEAFAVLAIYTLLTIMALFLKQSVQLYYFEYVMGYPNLVGLVSTLNFAVLFPALYLTTILSKKFGKKATALIGVGGFIIFEFLNYAFFGEQLVSFLIVSTISSFFLVIPNTVTWAFIADVVEYGQWKSGIRSEGIIYSSYSFTRKVSQALAGFVPGVALTVIGYQPNVQQAAETLHGLRFLFFVIPAGASLIALLIFLFFYPLTDRKHKQIVKELTLREEV</sequence>
<dbReference type="EMBL" id="QXVO01000004">
    <property type="protein sequence ID" value="RIO47296.1"/>
    <property type="molecule type" value="Genomic_DNA"/>
</dbReference>
<evidence type="ECO:0000256" key="4">
    <source>
        <dbReference type="ARBA" id="ARBA00022692"/>
    </source>
</evidence>
<evidence type="ECO:0000256" key="1">
    <source>
        <dbReference type="ARBA" id="ARBA00004651"/>
    </source>
</evidence>
<dbReference type="STRING" id="1284.SHYC_01015"/>
<organism evidence="8 9">
    <name type="scientific">Staphylococcus hyicus</name>
    <dbReference type="NCBI Taxonomy" id="1284"/>
    <lineage>
        <taxon>Bacteria</taxon>
        <taxon>Bacillati</taxon>
        <taxon>Bacillota</taxon>
        <taxon>Bacilli</taxon>
        <taxon>Bacillales</taxon>
        <taxon>Staphylococcaceae</taxon>
        <taxon>Staphylococcus</taxon>
    </lineage>
</organism>
<keyword evidence="6" id="KW-1133">Transmembrane helix</keyword>
<evidence type="ECO:0000256" key="5">
    <source>
        <dbReference type="ARBA" id="ARBA00022847"/>
    </source>
</evidence>
<evidence type="ECO:0000313" key="9">
    <source>
        <dbReference type="Proteomes" id="UP000285625"/>
    </source>
</evidence>
<dbReference type="InterPro" id="IPR036259">
    <property type="entry name" value="MFS_trans_sf"/>
</dbReference>
<reference evidence="8 9" key="1">
    <citation type="journal article" date="2016" name="Front. Microbiol.">
        <title>Comprehensive Phylogenetic Analysis of Bovine Non-aureus Staphylococci Species Based on Whole-Genome Sequencing.</title>
        <authorList>
            <person name="Naushad S."/>
            <person name="Barkema H.W."/>
            <person name="Luby C."/>
            <person name="Condas L.A."/>
            <person name="Nobrega D.B."/>
            <person name="Carson D.A."/>
            <person name="De Buck J."/>
        </authorList>
    </citation>
    <scope>NUCLEOTIDE SEQUENCE [LARGE SCALE GENOMIC DNA]</scope>
    <source>
        <strain evidence="8 9">SNUC 5959</strain>
    </source>
</reference>
<dbReference type="PROSITE" id="PS00872">
    <property type="entry name" value="NA_GALACTOSIDE_SYMP"/>
    <property type="match status" value="1"/>
</dbReference>
<evidence type="ECO:0000313" key="8">
    <source>
        <dbReference type="EMBL" id="RIO47296.1"/>
    </source>
</evidence>
<dbReference type="Proteomes" id="UP000285625">
    <property type="component" value="Unassembled WGS sequence"/>
</dbReference>
<dbReference type="RefSeq" id="WP_107633769.1">
    <property type="nucleotide sequence ID" value="NZ_CP170216.1"/>
</dbReference>
<comment type="subcellular location">
    <subcellularLocation>
        <location evidence="1">Cell membrane</location>
        <topology evidence="1">Multi-pass membrane protein</topology>
    </subcellularLocation>
</comment>
<proteinExistence type="predicted"/>
<keyword evidence="4" id="KW-0812">Transmembrane</keyword>
<dbReference type="PANTHER" id="PTHR11328:SF24">
    <property type="entry name" value="MAJOR FACILITATOR SUPERFAMILY (MFS) PROFILE DOMAIN-CONTAINING PROTEIN"/>
    <property type="match status" value="1"/>
</dbReference>
<dbReference type="InterPro" id="IPR001927">
    <property type="entry name" value="Na/Gal_symport"/>
</dbReference>
<dbReference type="GO" id="GO:0005886">
    <property type="term" value="C:plasma membrane"/>
    <property type="evidence" value="ECO:0007669"/>
    <property type="project" value="UniProtKB-SubCell"/>
</dbReference>
<dbReference type="AlphaFoldDB" id="A0A2T4RGL5"/>
<dbReference type="PANTHER" id="PTHR11328">
    <property type="entry name" value="MAJOR FACILITATOR SUPERFAMILY DOMAIN-CONTAINING PROTEIN"/>
    <property type="match status" value="1"/>
</dbReference>
<dbReference type="SUPFAM" id="SSF103473">
    <property type="entry name" value="MFS general substrate transporter"/>
    <property type="match status" value="1"/>
</dbReference>
<dbReference type="InterPro" id="IPR018043">
    <property type="entry name" value="Na/Gal_symport_CS"/>
</dbReference>
<dbReference type="Gene3D" id="1.20.1250.20">
    <property type="entry name" value="MFS general substrate transporter like domains"/>
    <property type="match status" value="2"/>
</dbReference>
<protein>
    <submittedName>
        <fullName evidence="8">MFS transporter</fullName>
    </submittedName>
</protein>
<name>A0A2T4RGL5_STAHY</name>
<comment type="caution">
    <text evidence="8">The sequence shown here is derived from an EMBL/GenBank/DDBJ whole genome shotgun (WGS) entry which is preliminary data.</text>
</comment>
<evidence type="ECO:0000256" key="6">
    <source>
        <dbReference type="ARBA" id="ARBA00022989"/>
    </source>
</evidence>
<gene>
    <name evidence="8" type="ORF">BUZ57_02085</name>
</gene>
<dbReference type="CDD" id="cd17332">
    <property type="entry name" value="MFS_MelB_like"/>
    <property type="match status" value="1"/>
</dbReference>
<evidence type="ECO:0000256" key="7">
    <source>
        <dbReference type="ARBA" id="ARBA00023136"/>
    </source>
</evidence>
<evidence type="ECO:0000256" key="2">
    <source>
        <dbReference type="ARBA" id="ARBA00022448"/>
    </source>
</evidence>
<dbReference type="Pfam" id="PF13347">
    <property type="entry name" value="MFS_2"/>
    <property type="match status" value="1"/>
</dbReference>
<dbReference type="GO" id="GO:0015293">
    <property type="term" value="F:symporter activity"/>
    <property type="evidence" value="ECO:0007669"/>
    <property type="project" value="UniProtKB-KW"/>
</dbReference>
<dbReference type="GO" id="GO:0008643">
    <property type="term" value="P:carbohydrate transport"/>
    <property type="evidence" value="ECO:0007669"/>
    <property type="project" value="InterPro"/>
</dbReference>
<dbReference type="GO" id="GO:0006814">
    <property type="term" value="P:sodium ion transport"/>
    <property type="evidence" value="ECO:0007669"/>
    <property type="project" value="InterPro"/>
</dbReference>
<keyword evidence="2" id="KW-0813">Transport</keyword>
<evidence type="ECO:0000256" key="3">
    <source>
        <dbReference type="ARBA" id="ARBA00022475"/>
    </source>
</evidence>
<dbReference type="NCBIfam" id="TIGR00792">
    <property type="entry name" value="gph"/>
    <property type="match status" value="1"/>
</dbReference>
<keyword evidence="5" id="KW-0769">Symport</keyword>
<keyword evidence="3" id="KW-1003">Cell membrane</keyword>
<keyword evidence="7" id="KW-0472">Membrane</keyword>
<accession>A0A2T4RGL5</accession>
<dbReference type="InterPro" id="IPR039672">
    <property type="entry name" value="MFS_2"/>
</dbReference>